<dbReference type="Pfam" id="PF22580">
    <property type="entry name" value="KYNU_C"/>
    <property type="match status" value="1"/>
</dbReference>
<dbReference type="RefSeq" id="WP_344758781.1">
    <property type="nucleotide sequence ID" value="NZ_BAAAZU010000004.1"/>
</dbReference>
<dbReference type="Proteomes" id="UP001501727">
    <property type="component" value="Unassembled WGS sequence"/>
</dbReference>
<keyword evidence="1 4" id="KW-0662">Pyridine nucleotide biosynthesis</keyword>
<feature type="binding site" evidence="4">
    <location>
        <position position="108"/>
    </location>
    <ligand>
        <name>pyridoxal 5'-phosphate</name>
        <dbReference type="ChEBI" id="CHEBI:597326"/>
    </ligand>
</feature>
<dbReference type="Gene3D" id="3.40.640.10">
    <property type="entry name" value="Type I PLP-dependent aspartate aminotransferase-like (Major domain)"/>
    <property type="match status" value="1"/>
</dbReference>
<comment type="catalytic activity">
    <reaction evidence="4 6">
        <text>L-kynurenine + H2O = anthranilate + L-alanine + H(+)</text>
        <dbReference type="Rhea" id="RHEA:16813"/>
        <dbReference type="ChEBI" id="CHEBI:15377"/>
        <dbReference type="ChEBI" id="CHEBI:15378"/>
        <dbReference type="ChEBI" id="CHEBI:16567"/>
        <dbReference type="ChEBI" id="CHEBI:57959"/>
        <dbReference type="ChEBI" id="CHEBI:57972"/>
        <dbReference type="EC" id="3.7.1.3"/>
    </reaction>
</comment>
<dbReference type="InterPro" id="IPR015424">
    <property type="entry name" value="PyrdxlP-dep_Trfase"/>
</dbReference>
<dbReference type="Gene3D" id="3.90.1150.10">
    <property type="entry name" value="Aspartate Aminotransferase, domain 1"/>
    <property type="match status" value="1"/>
</dbReference>
<evidence type="ECO:0000256" key="3">
    <source>
        <dbReference type="ARBA" id="ARBA00022898"/>
    </source>
</evidence>
<comment type="cofactor">
    <cofactor evidence="4 6">
        <name>pyridoxal 5'-phosphate</name>
        <dbReference type="ChEBI" id="CHEBI:597326"/>
    </cofactor>
</comment>
<comment type="function">
    <text evidence="4 6">Catalyzes the cleavage of L-kynurenine (L-Kyn) and L-3-hydroxykynurenine (L-3OHKyn) into anthranilic acid (AA) and 3-hydroxyanthranilic acid (3-OHAA), respectively.</text>
</comment>
<feature type="modified residue" description="N6-(pyridoxal phosphate)lysine" evidence="4">
    <location>
        <position position="246"/>
    </location>
</feature>
<feature type="binding site" evidence="4">
    <location>
        <position position="223"/>
    </location>
    <ligand>
        <name>pyridoxal 5'-phosphate</name>
        <dbReference type="ChEBI" id="CHEBI:597326"/>
    </ligand>
</feature>
<dbReference type="SUPFAM" id="SSF53383">
    <property type="entry name" value="PLP-dependent transferases"/>
    <property type="match status" value="1"/>
</dbReference>
<comment type="subunit">
    <text evidence="4 6">Homodimer.</text>
</comment>
<dbReference type="EC" id="3.7.1.3" evidence="4 5"/>
<evidence type="ECO:0000256" key="2">
    <source>
        <dbReference type="ARBA" id="ARBA00022801"/>
    </source>
</evidence>
<keyword evidence="3 4" id="KW-0663">Pyridoxal phosphate</keyword>
<dbReference type="InterPro" id="IPR015421">
    <property type="entry name" value="PyrdxlP-dep_Trfase_major"/>
</dbReference>
<evidence type="ECO:0000256" key="1">
    <source>
        <dbReference type="ARBA" id="ARBA00022642"/>
    </source>
</evidence>
<sequence>MTELDTHDDTRAQALDAADPLRGLRDEFLIPQHDGRDQAYFCGNSLGLQPKAARAHVEEVLDKWAVEAVEGHFTGQAQWMPYHELVRDGLARVVGAQPLEVVAMNSLTANLHLMMVSFYRPTRERPAILMEAGAFPSDRYALESQVRFHGFDPATDLIELQPDEPDGTFSMAAIERAIAEHGPRLALVVWPGVQYRSGQAFDLREIARLGHAAGAVVGFDCAHAAGNLPLQLHDSGADFAVWCHYKYMNSGPGAVAGCFVHERHANTDRPRFAGWWGHEQASRFRMGSDFVPTPGADGWQLSNPPILGLAPLRGSLELFDRAGMAALREKSERLTGYLEALIRERLSDTLQIATPREPERRGAQLSLRVVEGRGLAGRDAGRSLFEFLATQGVLGDWREPDVIRISPAPMYNTHGDVLRFVRAVEAWRGE</sequence>
<protein>
    <recommendedName>
        <fullName evidence="4 5">Kynureninase</fullName>
        <ecNumber evidence="4 5">3.7.1.3</ecNumber>
    </recommendedName>
    <alternativeName>
        <fullName evidence="4">L-kynurenine hydrolase</fullName>
    </alternativeName>
</protein>
<keyword evidence="2 4" id="KW-0378">Hydrolase</keyword>
<evidence type="ECO:0000313" key="8">
    <source>
        <dbReference type="Proteomes" id="UP001501727"/>
    </source>
</evidence>
<dbReference type="HAMAP" id="MF_01970">
    <property type="entry name" value="Kynureninase"/>
    <property type="match status" value="1"/>
</dbReference>
<comment type="pathway">
    <text evidence="4 6">Amino-acid degradation; L-kynurenine degradation; L-alanine and anthranilate from L-kynurenine: step 1/1.</text>
</comment>
<dbReference type="InterPro" id="IPR015422">
    <property type="entry name" value="PyrdxlP-dep_Trfase_small"/>
</dbReference>
<comment type="similarity">
    <text evidence="4 6">Belongs to the kynureninase family.</text>
</comment>
<reference evidence="8" key="1">
    <citation type="journal article" date="2019" name="Int. J. Syst. Evol. Microbiol.">
        <title>The Global Catalogue of Microorganisms (GCM) 10K type strain sequencing project: providing services to taxonomists for standard genome sequencing and annotation.</title>
        <authorList>
            <consortium name="The Broad Institute Genomics Platform"/>
            <consortium name="The Broad Institute Genome Sequencing Center for Infectious Disease"/>
            <person name="Wu L."/>
            <person name="Ma J."/>
        </authorList>
    </citation>
    <scope>NUCLEOTIDE SEQUENCE [LARGE SCALE GENOMIC DNA]</scope>
    <source>
        <strain evidence="8">JCM 16916</strain>
    </source>
</reference>
<organism evidence="7 8">
    <name type="scientific">Luteimonas lutimaris</name>
    <dbReference type="NCBI Taxonomy" id="698645"/>
    <lineage>
        <taxon>Bacteria</taxon>
        <taxon>Pseudomonadati</taxon>
        <taxon>Pseudomonadota</taxon>
        <taxon>Gammaproteobacteria</taxon>
        <taxon>Lysobacterales</taxon>
        <taxon>Lysobacteraceae</taxon>
        <taxon>Luteimonas</taxon>
    </lineage>
</organism>
<evidence type="ECO:0000256" key="4">
    <source>
        <dbReference type="HAMAP-Rule" id="MF_01970"/>
    </source>
</evidence>
<feature type="binding site" evidence="4">
    <location>
        <position position="107"/>
    </location>
    <ligand>
        <name>pyridoxal 5'-phosphate</name>
        <dbReference type="ChEBI" id="CHEBI:597326"/>
    </ligand>
</feature>
<feature type="binding site" evidence="4">
    <location>
        <position position="245"/>
    </location>
    <ligand>
        <name>pyridoxal 5'-phosphate</name>
        <dbReference type="ChEBI" id="CHEBI:597326"/>
    </ligand>
</feature>
<name>A0ABP7M9Y1_9GAMM</name>
<dbReference type="EMBL" id="BAAAZU010000004">
    <property type="protein sequence ID" value="GAA3917830.1"/>
    <property type="molecule type" value="Genomic_DNA"/>
</dbReference>
<proteinExistence type="inferred from homology"/>
<dbReference type="PANTHER" id="PTHR14084">
    <property type="entry name" value="KYNURENINASE"/>
    <property type="match status" value="1"/>
</dbReference>
<feature type="binding site" evidence="4">
    <location>
        <begin position="135"/>
        <end position="138"/>
    </location>
    <ligand>
        <name>pyridoxal 5'-phosphate</name>
        <dbReference type="ChEBI" id="CHEBI:597326"/>
    </ligand>
</feature>
<dbReference type="PIRSF" id="PIRSF038800">
    <property type="entry name" value="KYNU"/>
    <property type="match status" value="1"/>
</dbReference>
<feature type="binding site" evidence="4">
    <location>
        <position position="220"/>
    </location>
    <ligand>
        <name>pyridoxal 5'-phosphate</name>
        <dbReference type="ChEBI" id="CHEBI:597326"/>
    </ligand>
</feature>
<comment type="caution">
    <text evidence="4">Lacks conserved residue(s) required for the propagation of feature annotation.</text>
</comment>
<evidence type="ECO:0000313" key="7">
    <source>
        <dbReference type="EMBL" id="GAA3917830.1"/>
    </source>
</evidence>
<comment type="catalytic activity">
    <reaction evidence="6">
        <text>3-hydroxy-L-kynurenine + H2O = 3-hydroxyanthranilate + L-alanine + H(+)</text>
        <dbReference type="Rhea" id="RHEA:25143"/>
        <dbReference type="ChEBI" id="CHEBI:15377"/>
        <dbReference type="ChEBI" id="CHEBI:15378"/>
        <dbReference type="ChEBI" id="CHEBI:36559"/>
        <dbReference type="ChEBI" id="CHEBI:57972"/>
        <dbReference type="ChEBI" id="CHEBI:58125"/>
        <dbReference type="EC" id="3.7.1.3"/>
    </reaction>
</comment>
<evidence type="ECO:0000256" key="5">
    <source>
        <dbReference type="NCBIfam" id="TIGR01814"/>
    </source>
</evidence>
<dbReference type="PANTHER" id="PTHR14084:SF0">
    <property type="entry name" value="KYNURENINASE"/>
    <property type="match status" value="1"/>
</dbReference>
<dbReference type="NCBIfam" id="TIGR01814">
    <property type="entry name" value="kynureninase"/>
    <property type="match status" value="1"/>
</dbReference>
<dbReference type="InterPro" id="IPR010111">
    <property type="entry name" value="Kynureninase"/>
</dbReference>
<comment type="pathway">
    <text evidence="4 6">Cofactor biosynthesis; NAD(+) biosynthesis; quinolinate from L-kynurenine: step 2/3.</text>
</comment>
<comment type="caution">
    <text evidence="7">The sequence shown here is derived from an EMBL/GenBank/DDBJ whole genome shotgun (WGS) entry which is preliminary data.</text>
</comment>
<evidence type="ECO:0000256" key="6">
    <source>
        <dbReference type="PIRNR" id="PIRNR038800"/>
    </source>
</evidence>
<keyword evidence="8" id="KW-1185">Reference proteome</keyword>
<gene>
    <name evidence="4 7" type="primary">kynU</name>
    <name evidence="7" type="ORF">GCM10022229_09180</name>
</gene>
<accession>A0ABP7M9Y1</accession>
<feature type="binding site" evidence="4">
    <location>
        <position position="275"/>
    </location>
    <ligand>
        <name>pyridoxal 5'-phosphate</name>
        <dbReference type="ChEBI" id="CHEBI:597326"/>
    </ligand>
</feature>
<feature type="binding site" evidence="4">
    <location>
        <position position="303"/>
    </location>
    <ligand>
        <name>pyridoxal 5'-phosphate</name>
        <dbReference type="ChEBI" id="CHEBI:597326"/>
    </ligand>
</feature>